<feature type="transmembrane region" description="Helical" evidence="2">
    <location>
        <begin position="80"/>
        <end position="110"/>
    </location>
</feature>
<dbReference type="AlphaFoldDB" id="A0A7W7RLE4"/>
<accession>A0A7W7RLE4</accession>
<evidence type="ECO:0000256" key="2">
    <source>
        <dbReference type="SAM" id="Phobius"/>
    </source>
</evidence>
<protein>
    <recommendedName>
        <fullName evidence="5">DUF4190 domain-containing protein</fullName>
    </recommendedName>
</protein>
<proteinExistence type="predicted"/>
<dbReference type="Proteomes" id="UP000523007">
    <property type="component" value="Unassembled WGS sequence"/>
</dbReference>
<feature type="transmembrane region" description="Helical" evidence="2">
    <location>
        <begin position="131"/>
        <end position="152"/>
    </location>
</feature>
<keyword evidence="2" id="KW-1133">Transmembrane helix</keyword>
<gene>
    <name evidence="3" type="ORF">F4561_004921</name>
</gene>
<evidence type="ECO:0008006" key="5">
    <source>
        <dbReference type="Google" id="ProtNLM"/>
    </source>
</evidence>
<evidence type="ECO:0000256" key="1">
    <source>
        <dbReference type="SAM" id="MobiDB-lite"/>
    </source>
</evidence>
<reference evidence="3 4" key="1">
    <citation type="submission" date="2020-08" db="EMBL/GenBank/DDBJ databases">
        <title>Sequencing the genomes of 1000 actinobacteria strains.</title>
        <authorList>
            <person name="Klenk H.-P."/>
        </authorList>
    </citation>
    <scope>NUCLEOTIDE SEQUENCE [LARGE SCALE GENOMIC DNA]</scope>
    <source>
        <strain evidence="3 4">DSM 102030</strain>
    </source>
</reference>
<dbReference type="RefSeq" id="WP_184581905.1">
    <property type="nucleotide sequence ID" value="NZ_JACHJT010000001.1"/>
</dbReference>
<organism evidence="3 4">
    <name type="scientific">Lipingzhangella halophila</name>
    <dbReference type="NCBI Taxonomy" id="1783352"/>
    <lineage>
        <taxon>Bacteria</taxon>
        <taxon>Bacillati</taxon>
        <taxon>Actinomycetota</taxon>
        <taxon>Actinomycetes</taxon>
        <taxon>Streptosporangiales</taxon>
        <taxon>Nocardiopsidaceae</taxon>
        <taxon>Lipingzhangella</taxon>
    </lineage>
</organism>
<comment type="caution">
    <text evidence="3">The sequence shown here is derived from an EMBL/GenBank/DDBJ whole genome shotgun (WGS) entry which is preliminary data.</text>
</comment>
<evidence type="ECO:0000313" key="3">
    <source>
        <dbReference type="EMBL" id="MBB4934101.1"/>
    </source>
</evidence>
<name>A0A7W7RLE4_9ACTN</name>
<keyword evidence="4" id="KW-1185">Reference proteome</keyword>
<evidence type="ECO:0000313" key="4">
    <source>
        <dbReference type="Proteomes" id="UP000523007"/>
    </source>
</evidence>
<feature type="region of interest" description="Disordered" evidence="1">
    <location>
        <begin position="1"/>
        <end position="38"/>
    </location>
</feature>
<dbReference type="EMBL" id="JACHJT010000001">
    <property type="protein sequence ID" value="MBB4934101.1"/>
    <property type="molecule type" value="Genomic_DNA"/>
</dbReference>
<keyword evidence="2" id="KW-0812">Transmembrane</keyword>
<sequence>MSQQWPDPRGFWQDQPGAHEWQQGGHHGGGGYQIPPGDYQVPPGDYQSGAWQSQWQTHGAYGYAYPRPGYADPGPMTGSVVAALVVAAITMFLCGGTNIVGLLLACIALGKRDDNPVEAAKLTRYAWISNWIHIGILALIVVFFIVMIVLAVSA</sequence>
<keyword evidence="2" id="KW-0472">Membrane</keyword>